<keyword evidence="3" id="KW-1185">Reference proteome</keyword>
<dbReference type="Proteomes" id="UP001219525">
    <property type="component" value="Unassembled WGS sequence"/>
</dbReference>
<feature type="region of interest" description="Disordered" evidence="1">
    <location>
        <begin position="223"/>
        <end position="260"/>
    </location>
</feature>
<evidence type="ECO:0000313" key="3">
    <source>
        <dbReference type="Proteomes" id="UP001219525"/>
    </source>
</evidence>
<evidence type="ECO:0008006" key="4">
    <source>
        <dbReference type="Google" id="ProtNLM"/>
    </source>
</evidence>
<evidence type="ECO:0000313" key="2">
    <source>
        <dbReference type="EMBL" id="KAJ7209004.1"/>
    </source>
</evidence>
<evidence type="ECO:0000256" key="1">
    <source>
        <dbReference type="SAM" id="MobiDB-lite"/>
    </source>
</evidence>
<comment type="caution">
    <text evidence="2">The sequence shown here is derived from an EMBL/GenBank/DDBJ whole genome shotgun (WGS) entry which is preliminary data.</text>
</comment>
<name>A0AAD6VJU3_9AGAR</name>
<accession>A0AAD6VJU3</accession>
<organism evidence="2 3">
    <name type="scientific">Mycena pura</name>
    <dbReference type="NCBI Taxonomy" id="153505"/>
    <lineage>
        <taxon>Eukaryota</taxon>
        <taxon>Fungi</taxon>
        <taxon>Dikarya</taxon>
        <taxon>Basidiomycota</taxon>
        <taxon>Agaricomycotina</taxon>
        <taxon>Agaricomycetes</taxon>
        <taxon>Agaricomycetidae</taxon>
        <taxon>Agaricales</taxon>
        <taxon>Marasmiineae</taxon>
        <taxon>Mycenaceae</taxon>
        <taxon>Mycena</taxon>
    </lineage>
</organism>
<proteinExistence type="predicted"/>
<dbReference type="AlphaFoldDB" id="A0AAD6VJU3"/>
<feature type="compositionally biased region" description="Polar residues" evidence="1">
    <location>
        <begin position="223"/>
        <end position="239"/>
    </location>
</feature>
<dbReference type="EMBL" id="JARJCW010000032">
    <property type="protein sequence ID" value="KAJ7209004.1"/>
    <property type="molecule type" value="Genomic_DNA"/>
</dbReference>
<gene>
    <name evidence="2" type="ORF">GGX14DRAFT_633214</name>
</gene>
<sequence>MSESFFHLDGTRSEYHPPTTGELNEHAAPEVFDTAETASNFLGLKPVWGEYCPSDFYPSQYPFETRSHPDPVVGGQSDYAPDISGPWRDACPEAAGSVQPDGLERAGFASQDAPSSGHGMDVPRAYLPYSSTGEVIHATNPAPYPIPAPGSLSFTATFNVDPGAFWQPPNAIPAPQLAYHAANYAANYVEGAWGPHQLPSFPPLPAHVPPSYIAPGPPPALATVSSALQPPSMAPASSTRQERSRRAVTATGRPSAQRPQCPAIKALAPHEIRAAVKAAAVADDATEIRCQWDRCGALVTLGTLCAHMSGRHGCVKGMTVSCAWAGCTYPDTIGAGSLVKHLRSEMHLNIKTRCVKCNSDFARPDALGRHLRSDAKGKERARASRN</sequence>
<reference evidence="2" key="1">
    <citation type="submission" date="2023-03" db="EMBL/GenBank/DDBJ databases">
        <title>Massive genome expansion in bonnet fungi (Mycena s.s.) driven by repeated elements and novel gene families across ecological guilds.</title>
        <authorList>
            <consortium name="Lawrence Berkeley National Laboratory"/>
            <person name="Harder C.B."/>
            <person name="Miyauchi S."/>
            <person name="Viragh M."/>
            <person name="Kuo A."/>
            <person name="Thoen E."/>
            <person name="Andreopoulos B."/>
            <person name="Lu D."/>
            <person name="Skrede I."/>
            <person name="Drula E."/>
            <person name="Henrissat B."/>
            <person name="Morin E."/>
            <person name="Kohler A."/>
            <person name="Barry K."/>
            <person name="LaButti K."/>
            <person name="Morin E."/>
            <person name="Salamov A."/>
            <person name="Lipzen A."/>
            <person name="Mereny Z."/>
            <person name="Hegedus B."/>
            <person name="Baldrian P."/>
            <person name="Stursova M."/>
            <person name="Weitz H."/>
            <person name="Taylor A."/>
            <person name="Grigoriev I.V."/>
            <person name="Nagy L.G."/>
            <person name="Martin F."/>
            <person name="Kauserud H."/>
        </authorList>
    </citation>
    <scope>NUCLEOTIDE SEQUENCE</scope>
    <source>
        <strain evidence="2">9144</strain>
    </source>
</reference>
<protein>
    <recommendedName>
        <fullName evidence="4">C2H2-type domain-containing protein</fullName>
    </recommendedName>
</protein>